<dbReference type="PROSITE" id="PS00061">
    <property type="entry name" value="ADH_SHORT"/>
    <property type="match status" value="1"/>
</dbReference>
<dbReference type="OrthoDB" id="9804774at2"/>
<proteinExistence type="inferred from homology"/>
<comment type="similarity">
    <text evidence="1">Belongs to the short-chain dehydrogenases/reductases (SDR) family.</text>
</comment>
<dbReference type="InterPro" id="IPR057326">
    <property type="entry name" value="KR_dom"/>
</dbReference>
<dbReference type="PRINTS" id="PR00081">
    <property type="entry name" value="GDHRDH"/>
</dbReference>
<dbReference type="SMART" id="SM00822">
    <property type="entry name" value="PKS_KR"/>
    <property type="match status" value="1"/>
</dbReference>
<reference evidence="3 4" key="1">
    <citation type="submission" date="2018-07" db="EMBL/GenBank/DDBJ databases">
        <title>Sequencing the genomes of 1000 actinobacteria strains.</title>
        <authorList>
            <person name="Klenk H.-P."/>
        </authorList>
    </citation>
    <scope>NUCLEOTIDE SEQUENCE [LARGE SCALE GENOMIC DNA]</scope>
    <source>
        <strain evidence="3 4">DSM 14442</strain>
    </source>
</reference>
<dbReference type="NCBIfam" id="NF006110">
    <property type="entry name" value="PRK08261.1"/>
    <property type="match status" value="1"/>
</dbReference>
<dbReference type="GO" id="GO:0016616">
    <property type="term" value="F:oxidoreductase activity, acting on the CH-OH group of donors, NAD or NADP as acceptor"/>
    <property type="evidence" value="ECO:0007669"/>
    <property type="project" value="TreeGrafter"/>
</dbReference>
<protein>
    <submittedName>
        <fullName evidence="3">3-oxoacyl-[acyl-carrier protein] reductase</fullName>
    </submittedName>
</protein>
<keyword evidence="4" id="KW-1185">Reference proteome</keyword>
<evidence type="ECO:0000313" key="3">
    <source>
        <dbReference type="EMBL" id="REE03088.1"/>
    </source>
</evidence>
<dbReference type="InterPro" id="IPR036291">
    <property type="entry name" value="NAD(P)-bd_dom_sf"/>
</dbReference>
<dbReference type="InterPro" id="IPR002347">
    <property type="entry name" value="SDR_fam"/>
</dbReference>
<dbReference type="PANTHER" id="PTHR42760:SF78">
    <property type="entry name" value="3-OXOACYL-[ACYL-CARRIER-PROTEIN] REDUCTASE [NADH]"/>
    <property type="match status" value="1"/>
</dbReference>
<dbReference type="Proteomes" id="UP000256727">
    <property type="component" value="Unassembled WGS sequence"/>
</dbReference>
<evidence type="ECO:0000259" key="2">
    <source>
        <dbReference type="SMART" id="SM00822"/>
    </source>
</evidence>
<dbReference type="SUPFAM" id="SSF51735">
    <property type="entry name" value="NAD(P)-binding Rossmann-fold domains"/>
    <property type="match status" value="1"/>
</dbReference>
<comment type="caution">
    <text evidence="3">The sequence shown here is derived from an EMBL/GenBank/DDBJ whole genome shotgun (WGS) entry which is preliminary data.</text>
</comment>
<dbReference type="EMBL" id="QREH01000001">
    <property type="protein sequence ID" value="REE03088.1"/>
    <property type="molecule type" value="Genomic_DNA"/>
</dbReference>
<accession>A0A3D9L9Q4</accession>
<feature type="domain" description="Ketoreductase" evidence="2">
    <location>
        <begin position="212"/>
        <end position="388"/>
    </location>
</feature>
<dbReference type="PRINTS" id="PR00080">
    <property type="entry name" value="SDRFAMILY"/>
</dbReference>
<dbReference type="FunFam" id="3.40.50.720:FF:000338">
    <property type="entry name" value="3-oxoacyl-ACP reductase FabG"/>
    <property type="match status" value="1"/>
</dbReference>
<dbReference type="Pfam" id="PF13561">
    <property type="entry name" value="adh_short_C2"/>
    <property type="match status" value="1"/>
</dbReference>
<evidence type="ECO:0000313" key="4">
    <source>
        <dbReference type="Proteomes" id="UP000256727"/>
    </source>
</evidence>
<dbReference type="AlphaFoldDB" id="A0A3D9L9Q4"/>
<dbReference type="RefSeq" id="WP_115931270.1">
    <property type="nucleotide sequence ID" value="NZ_QREH01000001.1"/>
</dbReference>
<dbReference type="PANTHER" id="PTHR42760">
    <property type="entry name" value="SHORT-CHAIN DEHYDROGENASES/REDUCTASES FAMILY MEMBER"/>
    <property type="match status" value="1"/>
</dbReference>
<gene>
    <name evidence="3" type="ORF">C8E99_0888</name>
</gene>
<dbReference type="Gene3D" id="3.40.50.720">
    <property type="entry name" value="NAD(P)-binding Rossmann-like Domain"/>
    <property type="match status" value="2"/>
</dbReference>
<name>A0A3D9L9Q4_9MICC</name>
<dbReference type="InterPro" id="IPR020904">
    <property type="entry name" value="Sc_DH/Rdtase_CS"/>
</dbReference>
<organism evidence="3 4">
    <name type="scientific">Citricoccus muralis</name>
    <dbReference type="NCBI Taxonomy" id="169134"/>
    <lineage>
        <taxon>Bacteria</taxon>
        <taxon>Bacillati</taxon>
        <taxon>Actinomycetota</taxon>
        <taxon>Actinomycetes</taxon>
        <taxon>Micrococcales</taxon>
        <taxon>Micrococcaceae</taxon>
        <taxon>Citricoccus</taxon>
    </lineage>
</organism>
<sequence length="458" mass="46576">MVKAPQTDTYTALVNQPLGQKLAGALGLPRPAVLRRYEPGQALVEGSVLVLGGGHAADEAAAVLLDWGLDVRRQSAPADRYGAVVACYDDAGTPADLSATTLQLGAVQRKLGPSARVVTVYRDPLGSDRPAVRAARQGVEGLTRSLAHEMRRGATANGIVLGEHTALSAPGATGALRFLLSAKSAFVSGQFIPVSSDAGALPRDWEKPLAGKVAVVTGAARGIGAAIAATLHRDGATIVGVDVPAAGEALAGVVNSLAGTALQLDITAADAGERILAHCAERHGRLDIVVHNAGITRDKKLANMDAARWDSVLAVNIESQLAMNRVFLAAVGQGMVADELRIASLASTSGIAGNAGQTNYAASKAGVMGMVSATAELMSTAETAGGGTINAVAPGFIETEMTARMPMATREVARRLNSLQQGGRPVDVAEAIAYLVSDAAGGTSGSTLRVCGQGMMGA</sequence>
<evidence type="ECO:0000256" key="1">
    <source>
        <dbReference type="ARBA" id="ARBA00006484"/>
    </source>
</evidence>